<dbReference type="EC" id="6.4.1.4" evidence="2"/>
<keyword evidence="3" id="KW-1185">Reference proteome</keyword>
<dbReference type="PANTHER" id="PTHR47121">
    <property type="entry name" value="THYLAKOID LUMENAL PROTEIN TL20.3, CHLOROPLASTIC"/>
    <property type="match status" value="1"/>
</dbReference>
<name>A0A0U1L3L4_9FIRM</name>
<feature type="region of interest" description="Disordered" evidence="1">
    <location>
        <begin position="1567"/>
        <end position="1626"/>
    </location>
</feature>
<feature type="region of interest" description="Disordered" evidence="1">
    <location>
        <begin position="402"/>
        <end position="441"/>
    </location>
</feature>
<reference evidence="3" key="1">
    <citation type="submission" date="2015-03" db="EMBL/GenBank/DDBJ databases">
        <authorList>
            <person name="Nijsse Bart"/>
        </authorList>
    </citation>
    <scope>NUCLEOTIDE SEQUENCE [LARGE SCALE GENOMIC DNA]</scope>
</reference>
<feature type="region of interest" description="Disordered" evidence="1">
    <location>
        <begin position="178"/>
        <end position="207"/>
    </location>
</feature>
<feature type="compositionally biased region" description="Basic and acidic residues" evidence="1">
    <location>
        <begin position="1118"/>
        <end position="1129"/>
    </location>
</feature>
<organism evidence="2 3">
    <name type="scientific">Sporomusa ovata</name>
    <dbReference type="NCBI Taxonomy" id="2378"/>
    <lineage>
        <taxon>Bacteria</taxon>
        <taxon>Bacillati</taxon>
        <taxon>Bacillota</taxon>
        <taxon>Negativicutes</taxon>
        <taxon>Selenomonadales</taxon>
        <taxon>Sporomusaceae</taxon>
        <taxon>Sporomusa</taxon>
    </lineage>
</organism>
<feature type="region of interest" description="Disordered" evidence="1">
    <location>
        <begin position="336"/>
        <end position="365"/>
    </location>
</feature>
<feature type="compositionally biased region" description="Polar residues" evidence="1">
    <location>
        <begin position="186"/>
        <end position="206"/>
    </location>
</feature>
<keyword evidence="2" id="KW-0436">Ligase</keyword>
<protein>
    <submittedName>
        <fullName evidence="2">Methylcrotonyl-CoA carboxylase carboxyl transferase subunit</fullName>
        <ecNumber evidence="2">6.4.1.4</ecNumber>
    </submittedName>
</protein>
<feature type="compositionally biased region" description="Gly residues" evidence="1">
    <location>
        <begin position="411"/>
        <end position="430"/>
    </location>
</feature>
<sequence>MSILNLTRKIKRIKKNLAETVVFCMVFMLLAAGYPGIALAGNVGDVVAEVAGRNFKSPSTYSGIEETESGGKYRYNTARGSGGVHIAINEPLEGTDIQTLINLHDFGEGEILVFFMQGYEIKQRAMRRNFPNDTIVWAELPGYLITASIKNTGSGKAADLQKAKSLIQQMVEGLTRSGLVKPAVPDNSQKTVKSSGQSAPAPSTAVTGKPLGESVLVANTMNIGGVYNKPTAPTTFTLNQPHLVTGIVTYHWNNGRGAAPGSIVLRDGNGKVYGPWQAGSRPGQGGVPNAYWEVAPNIVIPAGTYTIIDSDPATWAQNTQSGGRGMAEVKATPHFAVNGGHSGSQSSSGGWTSSPAGVGSVGNIPGPSNTTEAIVGVAVPGLIATGLGALAGLGGGGGGFAPSGGTPLSPTGGGSFPGAGGSYPGAGAGQPGAAQTVSQLGRRRQPEIIIDTADMGQGSITTGNQAPSEYGLIVKTAAEEAALRIQPESGIIIETVAEAGIFIQTEQNAQPPLSGAGVFDTGILIDTSAIEAAGPAADAIGSETKIATDAPVENAAEKGSQTADESAGPDYKNELAETYDESGFDPEGYDRQGFDKAGYDRAGFDKEGFDKEGYNKAGFNAEGYDRAGYNKAGFDKAGFNREGFDQAGFNKEGFNKEGFNKEGFDKAGFNAEGYDRAGYNKAGFDKAGFNREGFDQAGFSKEGFNKEGFDKAGFNAEGYDRAGYNKAGFDKAGFNREGFDQAGFSKEGFNKEGFDKAGFNAEGYDRAGYNKVGFDKAGFNREGFDQTGFNKEGFNKEGFDKAGYNRAGFNAEGYNRAGYNKAGFDKAGFNREGFDQAGFDKAGFNKEGFNKADFDKAGYNKAGFDAKGFDREGFDKAGLDKDGYGRNGFNAQGFDREGYDVNGYNAKGFNRNGYDAKGYNAAGFDKEGFDKAGWDAEGYGRDGLNKEGFDRQGYDKSGYDKEGYDREGYDKQGRQREGYDEYGYDKKGFNKDGFDKDGYDREGFNYEGYNRSGYDPWGYDKRGYGKDGYHWSGYNADGYDRNGRHWSENPYEGDGNPFNVLTSNAQRTFGEGKVTPHGTTEVSEIDWQPKKPPLGDPYPKTVEKYGAKPWTDEIPCPEPEKPSDAKPEDTGVIGPEDPMNTLKQHGQDKDASAAGEKGGSVPAAEPEGADGPAIPGEGVPVPEDTQAPDSGTPGWPQDGEKRILVGKTDGRSIEIEYDGKTGEWVNTETGNSFDPDRFEQWQDDLAEDRRRIAEDIDKMSQRQDAHSQAVDQKMTEWKKLEQMQKAADKYNIGEPGGPGDVDKAIQKLKDDMLAGREFDQEQVDKIRRVIDNRILGKTTADTGDRWEEVPWYKDLDSALKANAETAREVVTGEKADGSISWAGMGARVAIGAATGGASEYVMTVAEAMHRIKGSVDKGESDVRAVVKAIGQLVLEELGGEMIGAAGGKAMQQFAEKFPNFTNKAGDLAEKIGLAVAAGDQIASSKLGLIGKQSAEEALADLAKRMDDIGAGGLRKVLDDKIADAGLKVASADDLTKAFGKQAADGGDGLGKAIGKAAAGGSDDIAGRAGKAAASGSDDMARGAGNSADGPDLPGHKGAGAADEAAGAAGKTVPADKPTRGARAETEVLNDPKAVAKAEASLQKKMDDFAKLPETKKQELIKDQAVYDEYRLQAEEKNWELADKVQRGEELSVDDVLKMKADPAAMRKLKDMQNMDGLGAELGESGAINVQKKFNETLEARVYEPSRTEVVDSLKGKYGEVRVETVRTPGKEYQPWDINTDNDIIALRKVNGPNGPEWVEIPRGEWEDVYFESYARHTGFDPQDAARRFPDENWQNMSPAEQYRKWGELHGESPTDVTHLEAGRDFSGQRTWIRKDGDLPGRPMIEATPEEIARGVETVTIDGRQMRPASGAELVQRGQGTLLDSEQLGMMEKYKIDHYWQKGDIKSQTEAMEQLRKAGSQAQNLEQGYRNMGYKITDMPGNMEKGLAVVNDSSLSPTARAARLAELGYDSPGDFVDKLTSRIGSLRTARK</sequence>
<feature type="region of interest" description="Disordered" evidence="1">
    <location>
        <begin position="950"/>
        <end position="974"/>
    </location>
</feature>
<dbReference type="EMBL" id="CTRP01000014">
    <property type="protein sequence ID" value="CQR74105.1"/>
    <property type="molecule type" value="Genomic_DNA"/>
</dbReference>
<feature type="compositionally biased region" description="Low complexity" evidence="1">
    <location>
        <begin position="1567"/>
        <end position="1577"/>
    </location>
</feature>
<dbReference type="RefSeq" id="WP_054954602.1">
    <property type="nucleotide sequence ID" value="NZ_CTRP01000014.1"/>
</dbReference>
<feature type="compositionally biased region" description="Low complexity" evidence="1">
    <location>
        <begin position="1162"/>
        <end position="1178"/>
    </location>
</feature>
<feature type="compositionally biased region" description="Low complexity" evidence="1">
    <location>
        <begin position="343"/>
        <end position="357"/>
    </location>
</feature>
<feature type="compositionally biased region" description="Basic and acidic residues" evidence="1">
    <location>
        <begin position="1616"/>
        <end position="1625"/>
    </location>
</feature>
<proteinExistence type="predicted"/>
<evidence type="ECO:0000313" key="2">
    <source>
        <dbReference type="EMBL" id="CQR74105.1"/>
    </source>
</evidence>
<accession>A0A0U1L3L4</accession>
<dbReference type="GO" id="GO:0016740">
    <property type="term" value="F:transferase activity"/>
    <property type="evidence" value="ECO:0007669"/>
    <property type="project" value="UniProtKB-KW"/>
</dbReference>
<keyword evidence="2" id="KW-0808">Transferase</keyword>
<evidence type="ECO:0000313" key="3">
    <source>
        <dbReference type="Proteomes" id="UP000049855"/>
    </source>
</evidence>
<dbReference type="PANTHER" id="PTHR47121:SF2">
    <property type="entry name" value="THYLAKOID LUMENAL PROTEIN TL20.3, CHLOROPLASTIC"/>
    <property type="match status" value="1"/>
</dbReference>
<evidence type="ECO:0000256" key="1">
    <source>
        <dbReference type="SAM" id="MobiDB-lite"/>
    </source>
</evidence>
<feature type="compositionally biased region" description="Low complexity" evidence="1">
    <location>
        <begin position="1598"/>
        <end position="1609"/>
    </location>
</feature>
<dbReference type="GO" id="GO:0004485">
    <property type="term" value="F:methylcrotonoyl-CoA carboxylase activity"/>
    <property type="evidence" value="ECO:0007669"/>
    <property type="project" value="UniProtKB-EC"/>
</dbReference>
<gene>
    <name evidence="2" type="ORF">SpAn4DRAFT_0567</name>
</gene>
<dbReference type="Proteomes" id="UP000049855">
    <property type="component" value="Unassembled WGS sequence"/>
</dbReference>
<feature type="compositionally biased region" description="Basic and acidic residues" evidence="1">
    <location>
        <begin position="1198"/>
        <end position="1210"/>
    </location>
</feature>
<feature type="region of interest" description="Disordered" evidence="1">
    <location>
        <begin position="1072"/>
        <end position="1210"/>
    </location>
</feature>
<dbReference type="InterPro" id="IPR053285">
    <property type="entry name" value="Thylakoid_lumenal_pentapeptide"/>
</dbReference>